<gene>
    <name evidence="4" type="primary">WBGene00093767</name>
</gene>
<dbReference type="InterPro" id="IPR002486">
    <property type="entry name" value="Col_cuticle_N"/>
</dbReference>
<feature type="transmembrane region" description="Helical" evidence="2">
    <location>
        <begin position="599"/>
        <end position="624"/>
    </location>
</feature>
<keyword evidence="2" id="KW-0472">Membrane</keyword>
<keyword evidence="5" id="KW-1185">Reference proteome</keyword>
<evidence type="ECO:0000256" key="1">
    <source>
        <dbReference type="SAM" id="MobiDB-lite"/>
    </source>
</evidence>
<dbReference type="SUPFAM" id="SSF81321">
    <property type="entry name" value="Family A G protein-coupled receptor-like"/>
    <property type="match status" value="1"/>
</dbReference>
<keyword evidence="2" id="KW-0812">Transmembrane</keyword>
<feature type="region of interest" description="Disordered" evidence="1">
    <location>
        <begin position="773"/>
        <end position="799"/>
    </location>
</feature>
<evidence type="ECO:0000256" key="2">
    <source>
        <dbReference type="SAM" id="Phobius"/>
    </source>
</evidence>
<dbReference type="Pfam" id="PF01391">
    <property type="entry name" value="Collagen"/>
    <property type="match status" value="1"/>
</dbReference>
<feature type="transmembrane region" description="Helical" evidence="2">
    <location>
        <begin position="644"/>
        <end position="671"/>
    </location>
</feature>
<dbReference type="PANTHER" id="PTHR23017">
    <property type="entry name" value="SERPENTINE RECEPTOR, CLASS X"/>
    <property type="match status" value="1"/>
</dbReference>
<accession>A0A2A6CKK3</accession>
<dbReference type="Pfam" id="PF10328">
    <property type="entry name" value="7TM_GPCR_Srx"/>
    <property type="match status" value="3"/>
</dbReference>
<reference evidence="4" key="2">
    <citation type="submission" date="2022-06" db="UniProtKB">
        <authorList>
            <consortium name="EnsemblMetazoa"/>
        </authorList>
    </citation>
    <scope>IDENTIFICATION</scope>
    <source>
        <strain evidence="4">PS312</strain>
    </source>
</reference>
<feature type="chain" id="PRO_5043433606" evidence="3">
    <location>
        <begin position="22"/>
        <end position="799"/>
    </location>
</feature>
<evidence type="ECO:0000313" key="5">
    <source>
        <dbReference type="Proteomes" id="UP000005239"/>
    </source>
</evidence>
<feature type="compositionally biased region" description="Low complexity" evidence="1">
    <location>
        <begin position="135"/>
        <end position="149"/>
    </location>
</feature>
<dbReference type="InterPro" id="IPR019430">
    <property type="entry name" value="7TM_GPCR_serpentine_rcpt_Srx"/>
</dbReference>
<dbReference type="InterPro" id="IPR008160">
    <property type="entry name" value="Collagen"/>
</dbReference>
<feature type="region of interest" description="Disordered" evidence="1">
    <location>
        <begin position="56"/>
        <end position="263"/>
    </location>
</feature>
<evidence type="ECO:0000313" key="4">
    <source>
        <dbReference type="EnsemblMetazoa" id="PPA04213.1"/>
    </source>
</evidence>
<dbReference type="EnsemblMetazoa" id="PPA04213.1">
    <property type="protein sequence ID" value="PPA04213.1"/>
    <property type="gene ID" value="WBGene00093767"/>
</dbReference>
<evidence type="ECO:0000256" key="3">
    <source>
        <dbReference type="SAM" id="SignalP"/>
    </source>
</evidence>
<sequence>MQQYPSHLAVLSLAVTLPLVANYARELKRTSMHELAACKSFTNDVYTDVLSMKSLPSQNRTARQSGYDLPVDNAPQVHEEPSCNGCCTPGPAGPQGAPGRPGHPGAHGAPGSAGNPGRPPATPCEPLTPPPCPQCPAGAPGLPGTPGEAGNDGTPGAPGSKGPEGENGEDGNKGRDGRPGAPGKRGENGAPGKNADKGEPIPGPNGQPGAPGPQGRVGPAGPPGKNGAPGHDGEKGQPGNNGAPGKDGEQGEPGFPGQAGTEGEKGICPKYCALDGGIFFEDGSRHIYIRIYNEFNLDNNDSEMCEVAHLVCNKFGILCAYLATNNSILLVRNSVWYLMPNSGIFKAVTIVSRKVGMIGLTLWFLGIRLHLLISVNRFNAIVFPFKNLNRNCCILIISPMLTARYRYIINLSNTIELASVLIFDVVTLIHLKLNHSKTVSAMNAISSTTRTVEIQLFKQAFSQSIPLLVTLLFFAFATPRLSDDFGFFFKFDNVLSQIPYDDFCVAYSSRSGRASLFGFTTNLIAFLTINFNPKLHTSYLMPESEIFEAGAPISRFVGMMALSIWMLGNRLHLLISINRLIAIIFPIDSHKYITIRGTILLATLATLSALLQALPTIFVDGVWFCYYRNTMRWSFPSTEKGKFYEAYICNLPVVIELTSILVVDTITIIHLSRVHKEISLKLSNANAAETRAIEIRLFKQSFSQSVPLLVGFIGFAFITPLFADDFSKFLTTTLAWHIQHGVDGLIIDIFHTRLDLFKRKKITHEKTNSIAPSVTTGHEFSMPSPKSMKNEKSTVKAIY</sequence>
<dbReference type="OrthoDB" id="5874085at2759"/>
<feature type="transmembrane region" description="Helical" evidence="2">
    <location>
        <begin position="706"/>
        <end position="723"/>
    </location>
</feature>
<feature type="signal peptide" evidence="3">
    <location>
        <begin position="1"/>
        <end position="21"/>
    </location>
</feature>
<dbReference type="PANTHER" id="PTHR23017:SF3">
    <property type="entry name" value="G-PROTEIN COUPLED RECEPTORS FAMILY 1 PROFILE DOMAIN-CONTAINING PROTEIN"/>
    <property type="match status" value="1"/>
</dbReference>
<feature type="compositionally biased region" description="Low complexity" evidence="1">
    <location>
        <begin position="94"/>
        <end position="116"/>
    </location>
</feature>
<dbReference type="Gene3D" id="1.20.1070.10">
    <property type="entry name" value="Rhodopsin 7-helix transmembrane proteins"/>
    <property type="match status" value="1"/>
</dbReference>
<keyword evidence="3" id="KW-0732">Signal</keyword>
<dbReference type="GO" id="GO:0042302">
    <property type="term" value="F:structural constituent of cuticle"/>
    <property type="evidence" value="ECO:0007669"/>
    <property type="project" value="InterPro"/>
</dbReference>
<dbReference type="Pfam" id="PF01484">
    <property type="entry name" value="Col_cuticle_N"/>
    <property type="match status" value="1"/>
</dbReference>
<keyword evidence="2" id="KW-1133">Transmembrane helix</keyword>
<dbReference type="CDD" id="cd00637">
    <property type="entry name" value="7tm_classA_rhodopsin-like"/>
    <property type="match status" value="1"/>
</dbReference>
<protein>
    <submittedName>
        <fullName evidence="4">G protein-coupled receptor</fullName>
    </submittedName>
</protein>
<feature type="compositionally biased region" description="Basic and acidic residues" evidence="1">
    <location>
        <begin position="788"/>
        <end position="799"/>
    </location>
</feature>
<organism evidence="4 5">
    <name type="scientific">Pristionchus pacificus</name>
    <name type="common">Parasitic nematode worm</name>
    <dbReference type="NCBI Taxonomy" id="54126"/>
    <lineage>
        <taxon>Eukaryota</taxon>
        <taxon>Metazoa</taxon>
        <taxon>Ecdysozoa</taxon>
        <taxon>Nematoda</taxon>
        <taxon>Chromadorea</taxon>
        <taxon>Rhabditida</taxon>
        <taxon>Rhabditina</taxon>
        <taxon>Diplogasteromorpha</taxon>
        <taxon>Diplogasteroidea</taxon>
        <taxon>Neodiplogasteridae</taxon>
        <taxon>Pristionchus</taxon>
    </lineage>
</organism>
<accession>A0A8R1U601</accession>
<reference evidence="5" key="1">
    <citation type="journal article" date="2008" name="Nat. Genet.">
        <title>The Pristionchus pacificus genome provides a unique perspective on nematode lifestyle and parasitism.</title>
        <authorList>
            <person name="Dieterich C."/>
            <person name="Clifton S.W."/>
            <person name="Schuster L.N."/>
            <person name="Chinwalla A."/>
            <person name="Delehaunty K."/>
            <person name="Dinkelacker I."/>
            <person name="Fulton L."/>
            <person name="Fulton R."/>
            <person name="Godfrey J."/>
            <person name="Minx P."/>
            <person name="Mitreva M."/>
            <person name="Roeseler W."/>
            <person name="Tian H."/>
            <person name="Witte H."/>
            <person name="Yang S.P."/>
            <person name="Wilson R.K."/>
            <person name="Sommer R.J."/>
        </authorList>
    </citation>
    <scope>NUCLEOTIDE SEQUENCE [LARGE SCALE GENOMIC DNA]</scope>
    <source>
        <strain evidence="5">PS312</strain>
    </source>
</reference>
<dbReference type="Proteomes" id="UP000005239">
    <property type="component" value="Unassembled WGS sequence"/>
</dbReference>
<dbReference type="AlphaFoldDB" id="A0A2A6CKK3"/>
<feature type="compositionally biased region" description="Pro residues" evidence="1">
    <location>
        <begin position="117"/>
        <end position="134"/>
    </location>
</feature>
<feature type="compositionally biased region" description="Low complexity" evidence="1">
    <location>
        <begin position="213"/>
        <end position="229"/>
    </location>
</feature>
<proteinExistence type="predicted"/>
<name>A0A2A6CKK3_PRIPA</name>